<dbReference type="SUPFAM" id="SSF51445">
    <property type="entry name" value="(Trans)glycosidases"/>
    <property type="match status" value="1"/>
</dbReference>
<dbReference type="InterPro" id="IPR033132">
    <property type="entry name" value="GH_1_N_CS"/>
</dbReference>
<evidence type="ECO:0000256" key="2">
    <source>
        <dbReference type="ARBA" id="ARBA00010838"/>
    </source>
</evidence>
<keyword evidence="6" id="KW-0119">Carbohydrate metabolism</keyword>
<evidence type="ECO:0000256" key="4">
    <source>
        <dbReference type="ARBA" id="ARBA00022801"/>
    </source>
</evidence>
<dbReference type="EC" id="3.2.1.21" evidence="3 10"/>
<comment type="catalytic activity">
    <reaction evidence="1 10">
        <text>Hydrolysis of terminal, non-reducing beta-D-glucosyl residues with release of beta-D-glucose.</text>
        <dbReference type="EC" id="3.2.1.21"/>
    </reaction>
</comment>
<dbReference type="GO" id="GO:0008422">
    <property type="term" value="F:beta-glucosidase activity"/>
    <property type="evidence" value="ECO:0007669"/>
    <property type="project" value="UniProtKB-EC"/>
</dbReference>
<evidence type="ECO:0000256" key="5">
    <source>
        <dbReference type="ARBA" id="ARBA00023001"/>
    </source>
</evidence>
<dbReference type="InterPro" id="IPR018120">
    <property type="entry name" value="Glyco_hydro_1_AS"/>
</dbReference>
<organism evidence="11 12">
    <name type="scientific">Alicyclobacillus cycloheptanicus</name>
    <dbReference type="NCBI Taxonomy" id="1457"/>
    <lineage>
        <taxon>Bacteria</taxon>
        <taxon>Bacillati</taxon>
        <taxon>Bacillota</taxon>
        <taxon>Bacilli</taxon>
        <taxon>Bacillales</taxon>
        <taxon>Alicyclobacillaceae</taxon>
        <taxon>Alicyclobacillus</taxon>
    </lineage>
</organism>
<dbReference type="NCBIfam" id="TIGR03356">
    <property type="entry name" value="BGL"/>
    <property type="match status" value="1"/>
</dbReference>
<evidence type="ECO:0000256" key="10">
    <source>
        <dbReference type="RuleBase" id="RU361175"/>
    </source>
</evidence>
<evidence type="ECO:0000256" key="6">
    <source>
        <dbReference type="ARBA" id="ARBA00023277"/>
    </source>
</evidence>
<dbReference type="PROSITE" id="PS00572">
    <property type="entry name" value="GLYCOSYL_HYDROL_F1_1"/>
    <property type="match status" value="1"/>
</dbReference>
<keyword evidence="5" id="KW-0136">Cellulose degradation</keyword>
<dbReference type="PANTHER" id="PTHR10353">
    <property type="entry name" value="GLYCOSYL HYDROLASE"/>
    <property type="match status" value="1"/>
</dbReference>
<dbReference type="PANTHER" id="PTHR10353:SF36">
    <property type="entry name" value="LP05116P"/>
    <property type="match status" value="1"/>
</dbReference>
<feature type="active site" description="Nucleophile" evidence="9">
    <location>
        <position position="349"/>
    </location>
</feature>
<dbReference type="PROSITE" id="PS00653">
    <property type="entry name" value="GLYCOSYL_HYDROL_F1_2"/>
    <property type="match status" value="1"/>
</dbReference>
<keyword evidence="4 10" id="KW-0378">Hydrolase</keyword>
<dbReference type="EMBL" id="JAUSTP010000005">
    <property type="protein sequence ID" value="MDQ0189240.1"/>
    <property type="molecule type" value="Genomic_DNA"/>
</dbReference>
<dbReference type="Gene3D" id="3.20.20.80">
    <property type="entry name" value="Glycosidases"/>
    <property type="match status" value="1"/>
</dbReference>
<sequence>MKSFPEQFVFGAATSAYQIEGAVQEGGRGLSIWDVFSHTPGNVKNGDTGDTACDHYHRYREDVQLMRQLGLQSYRFSIAWPRLFPSGRGAVNEAGLDFYKRLIDALLDAGIEPMVTLYHWDLPQALQEAFGGWTSRDTAKAFADYADVVFHRLGDVVPKFITVNEPWCSAVLGHAFGQHAPGVQRLRAAVQAAHHLLLAHGLALEAFRDAALHHASIGITNIVCDNVPASDRPADIAATQRMDALLNRWFLDALLRARYPDALEPFGVAAVIQPGDFAKIAAPVDFLGVNYYQCNVIHANPSDPLLGAAIVPPQGEVTGTGWGVHPEGLYRVLKRIHREYGAMAMYVTENGAAYEDVVDAGEIHDHHRIRYLARHLDAVRRAIEEGVDVRGYYVWSLLDNFEWAEGYTPRFGITYVDYATQARMLKDSAKWYQTVITERSLASSAAAGDLDDRHGESLEAGS</sequence>
<dbReference type="Proteomes" id="UP001232973">
    <property type="component" value="Unassembled WGS sequence"/>
</dbReference>
<reference evidence="11 12" key="1">
    <citation type="submission" date="2023-07" db="EMBL/GenBank/DDBJ databases">
        <title>Genomic Encyclopedia of Type Strains, Phase IV (KMG-IV): sequencing the most valuable type-strain genomes for metagenomic binning, comparative biology and taxonomic classification.</title>
        <authorList>
            <person name="Goeker M."/>
        </authorList>
    </citation>
    <scope>NUCLEOTIDE SEQUENCE [LARGE SCALE GENOMIC DNA]</scope>
    <source>
        <strain evidence="11 12">DSM 4006</strain>
    </source>
</reference>
<evidence type="ECO:0000256" key="9">
    <source>
        <dbReference type="PROSITE-ProRule" id="PRU10055"/>
    </source>
</evidence>
<evidence type="ECO:0000256" key="7">
    <source>
        <dbReference type="ARBA" id="ARBA00023295"/>
    </source>
</evidence>
<gene>
    <name evidence="11" type="ORF">J2S03_001056</name>
</gene>
<proteinExistence type="inferred from homology"/>
<dbReference type="InterPro" id="IPR017736">
    <property type="entry name" value="Glyco_hydro_1_beta-glucosidase"/>
</dbReference>
<evidence type="ECO:0000256" key="1">
    <source>
        <dbReference type="ARBA" id="ARBA00000448"/>
    </source>
</evidence>
<dbReference type="InterPro" id="IPR001360">
    <property type="entry name" value="Glyco_hydro_1"/>
</dbReference>
<keyword evidence="7 10" id="KW-0326">Glycosidase</keyword>
<name>A0ABT9XG45_9BACL</name>
<dbReference type="RefSeq" id="WP_274455096.1">
    <property type="nucleotide sequence ID" value="NZ_CP067097.1"/>
</dbReference>
<comment type="similarity">
    <text evidence="2 10">Belongs to the glycosyl hydrolase 1 family.</text>
</comment>
<keyword evidence="12" id="KW-1185">Reference proteome</keyword>
<dbReference type="InterPro" id="IPR017853">
    <property type="entry name" value="GH"/>
</dbReference>
<dbReference type="PRINTS" id="PR00131">
    <property type="entry name" value="GLHYDRLASE1"/>
</dbReference>
<keyword evidence="8" id="KW-0624">Polysaccharide degradation</keyword>
<evidence type="ECO:0000313" key="11">
    <source>
        <dbReference type="EMBL" id="MDQ0189240.1"/>
    </source>
</evidence>
<evidence type="ECO:0000256" key="8">
    <source>
        <dbReference type="ARBA" id="ARBA00023326"/>
    </source>
</evidence>
<accession>A0ABT9XG45</accession>
<protein>
    <recommendedName>
        <fullName evidence="3 10">Beta-glucosidase</fullName>
        <ecNumber evidence="3 10">3.2.1.21</ecNumber>
    </recommendedName>
</protein>
<evidence type="ECO:0000256" key="3">
    <source>
        <dbReference type="ARBA" id="ARBA00012744"/>
    </source>
</evidence>
<evidence type="ECO:0000313" key="12">
    <source>
        <dbReference type="Proteomes" id="UP001232973"/>
    </source>
</evidence>
<comment type="caution">
    <text evidence="11">The sequence shown here is derived from an EMBL/GenBank/DDBJ whole genome shotgun (WGS) entry which is preliminary data.</text>
</comment>
<dbReference type="Pfam" id="PF00232">
    <property type="entry name" value="Glyco_hydro_1"/>
    <property type="match status" value="1"/>
</dbReference>